<name>A0AB74EU89_NEIGO</name>
<protein>
    <submittedName>
        <fullName evidence="1">Uncharacterized protein</fullName>
    </submittedName>
</protein>
<organism evidence="1 2">
    <name type="scientific">Neisseria gonorrhoeae</name>
    <dbReference type="NCBI Taxonomy" id="485"/>
    <lineage>
        <taxon>Bacteria</taxon>
        <taxon>Pseudomonadati</taxon>
        <taxon>Pseudomonadota</taxon>
        <taxon>Betaproteobacteria</taxon>
        <taxon>Neisseriales</taxon>
        <taxon>Neisseriaceae</taxon>
        <taxon>Neisseria</taxon>
    </lineage>
</organism>
<proteinExistence type="predicted"/>
<dbReference type="AlphaFoldDB" id="A0AB74EU89"/>
<evidence type="ECO:0000313" key="1">
    <source>
        <dbReference type="EMBL" id="SCW14686.1"/>
    </source>
</evidence>
<dbReference type="Proteomes" id="UP000182484">
    <property type="component" value="Unassembled WGS sequence"/>
</dbReference>
<sequence>MHWVVADIPADVRRLPAGITAQ</sequence>
<comment type="caution">
    <text evidence="1">The sequence shown here is derived from an EMBL/GenBank/DDBJ whole genome shotgun (WGS) entry which is preliminary data.</text>
</comment>
<reference evidence="1 2" key="1">
    <citation type="submission" date="2016-09" db="EMBL/GenBank/DDBJ databases">
        <authorList>
            <person name="Kumanski S."/>
            <person name="Beatrice B."/>
        </authorList>
    </citation>
    <scope>NUCLEOTIDE SEQUENCE [LARGE SCALE GENOMIC DNA]</scope>
    <source>
        <strain evidence="1">Mankind</strain>
    </source>
</reference>
<dbReference type="EMBL" id="FMTB01000034">
    <property type="protein sequence ID" value="SCW14686.1"/>
    <property type="molecule type" value="Genomic_DNA"/>
</dbReference>
<dbReference type="InterPro" id="IPR036610">
    <property type="entry name" value="PEBP-like_sf"/>
</dbReference>
<dbReference type="SUPFAM" id="SSF49777">
    <property type="entry name" value="PEBP-like"/>
    <property type="match status" value="1"/>
</dbReference>
<evidence type="ECO:0000313" key="2">
    <source>
        <dbReference type="Proteomes" id="UP000182484"/>
    </source>
</evidence>
<gene>
    <name evidence="1" type="ORF">ESCNG_40049</name>
</gene>
<accession>A0AB74EU89</accession>